<dbReference type="EMBL" id="LLXI01000914">
    <property type="protein sequence ID" value="PKY50737.1"/>
    <property type="molecule type" value="Genomic_DNA"/>
</dbReference>
<proteinExistence type="predicted"/>
<protein>
    <submittedName>
        <fullName evidence="1">Uncharacterized protein</fullName>
    </submittedName>
</protein>
<accession>A0A2I1GVU3</accession>
<name>A0A2I1GVU3_9GLOM</name>
<evidence type="ECO:0000313" key="1">
    <source>
        <dbReference type="EMBL" id="PKY50737.1"/>
    </source>
</evidence>
<gene>
    <name evidence="1" type="ORF">RhiirA4_531162</name>
</gene>
<evidence type="ECO:0000313" key="2">
    <source>
        <dbReference type="Proteomes" id="UP000234323"/>
    </source>
</evidence>
<feature type="non-terminal residue" evidence="1">
    <location>
        <position position="1"/>
    </location>
</feature>
<organism evidence="1 2">
    <name type="scientific">Rhizophagus irregularis</name>
    <dbReference type="NCBI Taxonomy" id="588596"/>
    <lineage>
        <taxon>Eukaryota</taxon>
        <taxon>Fungi</taxon>
        <taxon>Fungi incertae sedis</taxon>
        <taxon>Mucoromycota</taxon>
        <taxon>Glomeromycotina</taxon>
        <taxon>Glomeromycetes</taxon>
        <taxon>Glomerales</taxon>
        <taxon>Glomeraceae</taxon>
        <taxon>Rhizophagus</taxon>
    </lineage>
</organism>
<dbReference type="AlphaFoldDB" id="A0A2I1GVU3"/>
<keyword evidence="2" id="KW-1185">Reference proteome</keyword>
<dbReference type="Proteomes" id="UP000234323">
    <property type="component" value="Unassembled WGS sequence"/>
</dbReference>
<sequence>MKSLAALIKRASLLLREMLQVESSCNFRGILKREWAVLPPSIKSTEIPEEAIANAISLWDLTVASKVLYKKVLPVPPGPSTKKQVHVS</sequence>
<comment type="caution">
    <text evidence="1">The sequence shown here is derived from an EMBL/GenBank/DDBJ whole genome shotgun (WGS) entry which is preliminary data.</text>
</comment>
<reference evidence="1 2" key="1">
    <citation type="submission" date="2015-10" db="EMBL/GenBank/DDBJ databases">
        <title>Genome analyses suggest a sexual origin of heterokaryosis in a supposedly ancient asexual fungus.</title>
        <authorList>
            <person name="Ropars J."/>
            <person name="Sedzielewska K."/>
            <person name="Noel J."/>
            <person name="Charron P."/>
            <person name="Farinelli L."/>
            <person name="Marton T."/>
            <person name="Kruger M."/>
            <person name="Pelin A."/>
            <person name="Brachmann A."/>
            <person name="Corradi N."/>
        </authorList>
    </citation>
    <scope>NUCLEOTIDE SEQUENCE [LARGE SCALE GENOMIC DNA]</scope>
    <source>
        <strain evidence="1 2">A4</strain>
    </source>
</reference>